<comment type="subcellular location">
    <subcellularLocation>
        <location evidence="1 7">Secreted</location>
    </subcellularLocation>
</comment>
<gene>
    <name evidence="10" type="primary">rln1</name>
</gene>
<feature type="domain" description="Insulin-like" evidence="9">
    <location>
        <begin position="33"/>
        <end position="189"/>
    </location>
</feature>
<dbReference type="InterPro" id="IPR051777">
    <property type="entry name" value="Insulin-like_neuro_ligands"/>
</dbReference>
<reference evidence="10 11" key="1">
    <citation type="submission" date="2020-06" db="EMBL/GenBank/DDBJ databases">
        <authorList>
            <consortium name="Wellcome Sanger Institute Data Sharing"/>
        </authorList>
    </citation>
    <scope>NUCLEOTIDE SEQUENCE [LARGE SCALE GENOMIC DNA]</scope>
</reference>
<dbReference type="InterPro" id="IPR016179">
    <property type="entry name" value="Insulin-like"/>
</dbReference>
<dbReference type="GO" id="GO:0005576">
    <property type="term" value="C:extracellular region"/>
    <property type="evidence" value="ECO:0007669"/>
    <property type="project" value="UniProtKB-SubCell"/>
</dbReference>
<evidence type="ECO:0000256" key="7">
    <source>
        <dbReference type="RuleBase" id="RU000406"/>
    </source>
</evidence>
<evidence type="ECO:0000256" key="6">
    <source>
        <dbReference type="ARBA" id="ARBA00023157"/>
    </source>
</evidence>
<dbReference type="CDD" id="cd04365">
    <property type="entry name" value="IlGF_relaxin_like"/>
    <property type="match status" value="1"/>
</dbReference>
<dbReference type="GeneID" id="114785153"/>
<comment type="subunit">
    <text evidence="3">Heterodimer of a B chain and an A chain linked by two disulfide bonds.</text>
</comment>
<reference evidence="10" key="3">
    <citation type="submission" date="2025-09" db="UniProtKB">
        <authorList>
            <consortium name="Ensembl"/>
        </authorList>
    </citation>
    <scope>IDENTIFICATION</scope>
</reference>
<dbReference type="GO" id="GO:0005179">
    <property type="term" value="F:hormone activity"/>
    <property type="evidence" value="ECO:0007669"/>
    <property type="project" value="UniProtKB-KW"/>
</dbReference>
<dbReference type="Ensembl" id="ENSDCDT00010059936.1">
    <property type="protein sequence ID" value="ENSDCDP00010049530.1"/>
    <property type="gene ID" value="ENSDCDG00010029624.1"/>
</dbReference>
<evidence type="ECO:0000256" key="2">
    <source>
        <dbReference type="ARBA" id="ARBA00009034"/>
    </source>
</evidence>
<dbReference type="PROSITE" id="PS00262">
    <property type="entry name" value="INSULIN"/>
    <property type="match status" value="1"/>
</dbReference>
<evidence type="ECO:0000256" key="4">
    <source>
        <dbReference type="ARBA" id="ARBA00022525"/>
    </source>
</evidence>
<feature type="signal peptide" evidence="8">
    <location>
        <begin position="1"/>
        <end position="19"/>
    </location>
</feature>
<reference evidence="10" key="2">
    <citation type="submission" date="2025-08" db="UniProtKB">
        <authorList>
            <consortium name="Ensembl"/>
        </authorList>
    </citation>
    <scope>IDENTIFICATION</scope>
</reference>
<dbReference type="AlphaFoldDB" id="A0AAY4DW77"/>
<dbReference type="SUPFAM" id="SSF56994">
    <property type="entry name" value="Insulin-like"/>
    <property type="match status" value="1"/>
</dbReference>
<keyword evidence="11" id="KW-1185">Reference proteome</keyword>
<comment type="similarity">
    <text evidence="2 7">Belongs to the insulin family.</text>
</comment>
<proteinExistence type="inferred from homology"/>
<dbReference type="Proteomes" id="UP000694580">
    <property type="component" value="Chromosome 3"/>
</dbReference>
<name>A0AAY4DW77_9TELE</name>
<dbReference type="InterPro" id="IPR036438">
    <property type="entry name" value="Insulin-like_sf"/>
</dbReference>
<keyword evidence="5" id="KW-0372">Hormone</keyword>
<sequence>MSKRLSVLLSLCLCLCVKAEHAGKAALPKDYGVKLCGREFIRAVIFTCGGSRWRRSQDAEMLRDGGRNPVHLGTFIDSLNQLDEPTWSQNAELVLDPHLPSSSSHPFLADLFQLLGGSKVETEPEASEQQLMAGSGSWFGALSPSSLLEGAQSRSSRSLSSRRRSTFSSGLTGMCCTLGCTKNDIGRLC</sequence>
<keyword evidence="4 7" id="KW-0964">Secreted</keyword>
<evidence type="ECO:0000256" key="5">
    <source>
        <dbReference type="ARBA" id="ARBA00022702"/>
    </source>
</evidence>
<keyword evidence="8" id="KW-0732">Signal</keyword>
<evidence type="ECO:0000313" key="10">
    <source>
        <dbReference type="Ensembl" id="ENSDCDP00010049530.1"/>
    </source>
</evidence>
<dbReference type="RefSeq" id="XP_028826793.1">
    <property type="nucleotide sequence ID" value="XM_028970960.1"/>
</dbReference>
<evidence type="ECO:0000256" key="3">
    <source>
        <dbReference type="ARBA" id="ARBA00011207"/>
    </source>
</evidence>
<dbReference type="InterPro" id="IPR022353">
    <property type="entry name" value="Insulin_CS"/>
</dbReference>
<evidence type="ECO:0000256" key="8">
    <source>
        <dbReference type="SAM" id="SignalP"/>
    </source>
</evidence>
<dbReference type="GeneTree" id="ENSGT00940000154396"/>
<dbReference type="SMART" id="SM00078">
    <property type="entry name" value="IlGF"/>
    <property type="match status" value="1"/>
</dbReference>
<dbReference type="PANTHER" id="PTHR20968:SF4">
    <property type="entry name" value="RELAXIN 3"/>
    <property type="match status" value="1"/>
</dbReference>
<keyword evidence="6" id="KW-1015">Disulfide bond</keyword>
<accession>A0AAY4DW77</accession>
<dbReference type="PANTHER" id="PTHR20968">
    <property type="entry name" value="ILGF DOMAIN-CONTAINING PROTEIN"/>
    <property type="match status" value="1"/>
</dbReference>
<protein>
    <recommendedName>
        <fullName evidence="9">Insulin-like domain-containing protein</fullName>
    </recommendedName>
</protein>
<organism evidence="10 11">
    <name type="scientific">Denticeps clupeoides</name>
    <name type="common">denticle herring</name>
    <dbReference type="NCBI Taxonomy" id="299321"/>
    <lineage>
        <taxon>Eukaryota</taxon>
        <taxon>Metazoa</taxon>
        <taxon>Chordata</taxon>
        <taxon>Craniata</taxon>
        <taxon>Vertebrata</taxon>
        <taxon>Euteleostomi</taxon>
        <taxon>Actinopterygii</taxon>
        <taxon>Neopterygii</taxon>
        <taxon>Teleostei</taxon>
        <taxon>Clupei</taxon>
        <taxon>Clupeiformes</taxon>
        <taxon>Denticipitoidei</taxon>
        <taxon>Denticipitidae</taxon>
        <taxon>Denticeps</taxon>
    </lineage>
</organism>
<evidence type="ECO:0000259" key="9">
    <source>
        <dbReference type="SMART" id="SM00078"/>
    </source>
</evidence>
<dbReference type="GO" id="GO:0001664">
    <property type="term" value="F:G protein-coupled receptor binding"/>
    <property type="evidence" value="ECO:0007669"/>
    <property type="project" value="TreeGrafter"/>
</dbReference>
<evidence type="ECO:0000313" key="11">
    <source>
        <dbReference type="Proteomes" id="UP000694580"/>
    </source>
</evidence>
<evidence type="ECO:0000256" key="1">
    <source>
        <dbReference type="ARBA" id="ARBA00004613"/>
    </source>
</evidence>
<feature type="chain" id="PRO_5044295678" description="Insulin-like domain-containing protein" evidence="8">
    <location>
        <begin position="20"/>
        <end position="189"/>
    </location>
</feature>
<dbReference type="Pfam" id="PF00049">
    <property type="entry name" value="Insulin"/>
    <property type="match status" value="1"/>
</dbReference>